<dbReference type="EMBL" id="MU003713">
    <property type="protein sequence ID" value="KAF2804456.1"/>
    <property type="molecule type" value="Genomic_DNA"/>
</dbReference>
<gene>
    <name evidence="2 4" type="ORF">BDZ99DRAFT_491224</name>
</gene>
<evidence type="ECO:0000313" key="2">
    <source>
        <dbReference type="EMBL" id="KAF2804456.1"/>
    </source>
</evidence>
<dbReference type="Pfam" id="PF11917">
    <property type="entry name" value="DUF3435"/>
    <property type="match status" value="1"/>
</dbReference>
<protein>
    <submittedName>
        <fullName evidence="2 4">Uncharacterized protein</fullName>
    </submittedName>
</protein>
<dbReference type="RefSeq" id="XP_033571420.1">
    <property type="nucleotide sequence ID" value="XM_033723095.1"/>
</dbReference>
<evidence type="ECO:0000313" key="3">
    <source>
        <dbReference type="Proteomes" id="UP000504636"/>
    </source>
</evidence>
<proteinExistence type="predicted"/>
<dbReference type="InterPro" id="IPR021842">
    <property type="entry name" value="DUF3435"/>
</dbReference>
<dbReference type="GeneID" id="54463988"/>
<dbReference type="PANTHER" id="PTHR37535">
    <property type="entry name" value="FLUG DOMAIN PROTEIN"/>
    <property type="match status" value="1"/>
</dbReference>
<evidence type="ECO:0000313" key="4">
    <source>
        <dbReference type="RefSeq" id="XP_033571420.1"/>
    </source>
</evidence>
<reference evidence="4" key="2">
    <citation type="submission" date="2020-04" db="EMBL/GenBank/DDBJ databases">
        <authorList>
            <consortium name="NCBI Genome Project"/>
        </authorList>
    </citation>
    <scope>NUCLEOTIDE SEQUENCE</scope>
    <source>
        <strain evidence="4">CBS 304.34</strain>
    </source>
</reference>
<keyword evidence="3" id="KW-1185">Reference proteome</keyword>
<reference evidence="4" key="3">
    <citation type="submission" date="2025-04" db="UniProtKB">
        <authorList>
            <consortium name="RefSeq"/>
        </authorList>
    </citation>
    <scope>IDENTIFICATION</scope>
    <source>
        <strain evidence="4">CBS 304.34</strain>
    </source>
</reference>
<evidence type="ECO:0000256" key="1">
    <source>
        <dbReference type="SAM" id="MobiDB-lite"/>
    </source>
</evidence>
<organism evidence="2">
    <name type="scientific">Mytilinidion resinicola</name>
    <dbReference type="NCBI Taxonomy" id="574789"/>
    <lineage>
        <taxon>Eukaryota</taxon>
        <taxon>Fungi</taxon>
        <taxon>Dikarya</taxon>
        <taxon>Ascomycota</taxon>
        <taxon>Pezizomycotina</taxon>
        <taxon>Dothideomycetes</taxon>
        <taxon>Pleosporomycetidae</taxon>
        <taxon>Mytilinidiales</taxon>
        <taxon>Mytilinidiaceae</taxon>
        <taxon>Mytilinidion</taxon>
    </lineage>
</organism>
<dbReference type="Proteomes" id="UP000504636">
    <property type="component" value="Unplaced"/>
</dbReference>
<dbReference type="PANTHER" id="PTHR37535:SF2">
    <property type="entry name" value="FINGER DOMAIN PROTEIN, PUTATIVE (AFU_ORTHOLOGUE AFUA_6G09300)-RELATED"/>
    <property type="match status" value="1"/>
</dbReference>
<name>A0A6A6Y6K3_9PEZI</name>
<dbReference type="OrthoDB" id="4485682at2759"/>
<sequence>MRHRPPVDDSSEESEYTESSVDDGRRGKRGRKLLGTKFASSFRTYWKVLRLVYKRATSNKINSKINRSMHKVLRKLVKKYKLKKIGRDKACIYIKDQTKVLQTNLITTEKRYPYGQCRIQAQIYLHFSSFTANRPQAILKLRYRHIQVTLLRDPEGGPYRVLLEFTFKFTKKFLRIKNI</sequence>
<reference evidence="2 4" key="1">
    <citation type="journal article" date="2020" name="Stud. Mycol.">
        <title>101 Dothideomycetes genomes: a test case for predicting lifestyles and emergence of pathogens.</title>
        <authorList>
            <person name="Haridas S."/>
            <person name="Albert R."/>
            <person name="Binder M."/>
            <person name="Bloem J."/>
            <person name="Labutti K."/>
            <person name="Salamov A."/>
            <person name="Andreopoulos B."/>
            <person name="Baker S."/>
            <person name="Barry K."/>
            <person name="Bills G."/>
            <person name="Bluhm B."/>
            <person name="Cannon C."/>
            <person name="Castanera R."/>
            <person name="Culley D."/>
            <person name="Daum C."/>
            <person name="Ezra D."/>
            <person name="Gonzalez J."/>
            <person name="Henrissat B."/>
            <person name="Kuo A."/>
            <person name="Liang C."/>
            <person name="Lipzen A."/>
            <person name="Lutzoni F."/>
            <person name="Magnuson J."/>
            <person name="Mondo S."/>
            <person name="Nolan M."/>
            <person name="Ohm R."/>
            <person name="Pangilinan J."/>
            <person name="Park H.-J."/>
            <person name="Ramirez L."/>
            <person name="Alfaro M."/>
            <person name="Sun H."/>
            <person name="Tritt A."/>
            <person name="Yoshinaga Y."/>
            <person name="Zwiers L.-H."/>
            <person name="Turgeon B."/>
            <person name="Goodwin S."/>
            <person name="Spatafora J."/>
            <person name="Crous P."/>
            <person name="Grigoriev I."/>
        </authorList>
    </citation>
    <scope>NUCLEOTIDE SEQUENCE</scope>
    <source>
        <strain evidence="2 4">CBS 304.34</strain>
    </source>
</reference>
<dbReference type="AlphaFoldDB" id="A0A6A6Y6K3"/>
<feature type="region of interest" description="Disordered" evidence="1">
    <location>
        <begin position="1"/>
        <end position="28"/>
    </location>
</feature>
<accession>A0A6A6Y6K3</accession>